<reference evidence="1" key="2">
    <citation type="journal article" date="2021" name="Microbiome">
        <title>Successional dynamics and alternative stable states in a saline activated sludge microbial community over 9 years.</title>
        <authorList>
            <person name="Wang Y."/>
            <person name="Ye J."/>
            <person name="Ju F."/>
            <person name="Liu L."/>
            <person name="Boyd J.A."/>
            <person name="Deng Y."/>
            <person name="Parks D.H."/>
            <person name="Jiang X."/>
            <person name="Yin X."/>
            <person name="Woodcroft B.J."/>
            <person name="Tyson G.W."/>
            <person name="Hugenholtz P."/>
            <person name="Polz M.F."/>
            <person name="Zhang T."/>
        </authorList>
    </citation>
    <scope>NUCLEOTIDE SEQUENCE</scope>
    <source>
        <strain evidence="1">HKST-UBA09</strain>
    </source>
</reference>
<proteinExistence type="predicted"/>
<protein>
    <submittedName>
        <fullName evidence="1">Uncharacterized protein</fullName>
    </submittedName>
</protein>
<evidence type="ECO:0000313" key="2">
    <source>
        <dbReference type="Proteomes" id="UP000714915"/>
    </source>
</evidence>
<dbReference type="EMBL" id="JAGQLF010000096">
    <property type="protein sequence ID" value="MCA9387352.1"/>
    <property type="molecule type" value="Genomic_DNA"/>
</dbReference>
<organism evidence="1 2">
    <name type="scientific">Candidatus Dojkabacteria bacterium</name>
    <dbReference type="NCBI Taxonomy" id="2099670"/>
    <lineage>
        <taxon>Bacteria</taxon>
        <taxon>Candidatus Dojkabacteria</taxon>
    </lineage>
</organism>
<reference evidence="1" key="1">
    <citation type="submission" date="2020-04" db="EMBL/GenBank/DDBJ databases">
        <authorList>
            <person name="Zhang T."/>
        </authorList>
    </citation>
    <scope>NUCLEOTIDE SEQUENCE</scope>
    <source>
        <strain evidence="1">HKST-UBA09</strain>
    </source>
</reference>
<comment type="caution">
    <text evidence="1">The sequence shown here is derived from an EMBL/GenBank/DDBJ whole genome shotgun (WGS) entry which is preliminary data.</text>
</comment>
<dbReference type="AlphaFoldDB" id="A0A955LBS2"/>
<gene>
    <name evidence="1" type="ORF">KC669_04935</name>
</gene>
<evidence type="ECO:0000313" key="1">
    <source>
        <dbReference type="EMBL" id="MCA9387352.1"/>
    </source>
</evidence>
<sequence length="98" mass="11470">KGQQNGTREVLDIKGKITTSGLRYKYFPYHNVNFVELEKLDPVQFGLMKGRNRVHSPDTELEAYRIISEFFSELELEGLGIREKVEELNHEPKELTFK</sequence>
<dbReference type="Proteomes" id="UP000714915">
    <property type="component" value="Unassembled WGS sequence"/>
</dbReference>
<name>A0A955LBS2_9BACT</name>
<feature type="non-terminal residue" evidence="1">
    <location>
        <position position="1"/>
    </location>
</feature>
<accession>A0A955LBS2</accession>